<evidence type="ECO:0000256" key="3">
    <source>
        <dbReference type="RuleBase" id="RU003694"/>
    </source>
</evidence>
<comment type="similarity">
    <text evidence="1 3">Belongs to the thiolase-like superfamily. Beta-ketoacyl-ACP synthases family.</text>
</comment>
<accession>A0A1H9SZ95</accession>
<dbReference type="GO" id="GO:0005829">
    <property type="term" value="C:cytosol"/>
    <property type="evidence" value="ECO:0007669"/>
    <property type="project" value="TreeGrafter"/>
</dbReference>
<dbReference type="AlphaFoldDB" id="A0A1H9SZ95"/>
<dbReference type="InterPro" id="IPR000794">
    <property type="entry name" value="Beta-ketoacyl_synthase"/>
</dbReference>
<dbReference type="Gene3D" id="3.40.47.10">
    <property type="match status" value="1"/>
</dbReference>
<organism evidence="5 6">
    <name type="scientific">Lentzea xinjiangensis</name>
    <dbReference type="NCBI Taxonomy" id="402600"/>
    <lineage>
        <taxon>Bacteria</taxon>
        <taxon>Bacillati</taxon>
        <taxon>Actinomycetota</taxon>
        <taxon>Actinomycetes</taxon>
        <taxon>Pseudonocardiales</taxon>
        <taxon>Pseudonocardiaceae</taxon>
        <taxon>Lentzea</taxon>
    </lineage>
</organism>
<evidence type="ECO:0000313" key="5">
    <source>
        <dbReference type="EMBL" id="SER90211.1"/>
    </source>
</evidence>
<dbReference type="GO" id="GO:0004315">
    <property type="term" value="F:3-oxoacyl-[acyl-carrier-protein] synthase activity"/>
    <property type="evidence" value="ECO:0007669"/>
    <property type="project" value="TreeGrafter"/>
</dbReference>
<evidence type="ECO:0000256" key="1">
    <source>
        <dbReference type="ARBA" id="ARBA00008467"/>
    </source>
</evidence>
<dbReference type="PANTHER" id="PTHR11712:SF347">
    <property type="entry name" value="BETA KETOACYL-ACYL CARRIER PROTEIN SYNTHASE"/>
    <property type="match status" value="1"/>
</dbReference>
<dbReference type="InterPro" id="IPR014031">
    <property type="entry name" value="Ketoacyl_synth_C"/>
</dbReference>
<protein>
    <submittedName>
        <fullName evidence="5">3-oxoacyl-[acyl-carrier-protein] synthase II</fullName>
    </submittedName>
</protein>
<keyword evidence="2 3" id="KW-0808">Transferase</keyword>
<gene>
    <name evidence="5" type="ORF">SAMN05216188_11765</name>
</gene>
<dbReference type="EMBL" id="FOFR01000017">
    <property type="protein sequence ID" value="SER90211.1"/>
    <property type="molecule type" value="Genomic_DNA"/>
</dbReference>
<dbReference type="InterPro" id="IPR020841">
    <property type="entry name" value="PKS_Beta-ketoAc_synthase_dom"/>
</dbReference>
<reference evidence="6" key="1">
    <citation type="submission" date="2016-10" db="EMBL/GenBank/DDBJ databases">
        <authorList>
            <person name="Varghese N."/>
            <person name="Submissions S."/>
        </authorList>
    </citation>
    <scope>NUCLEOTIDE SEQUENCE [LARGE SCALE GENOMIC DNA]</scope>
    <source>
        <strain evidence="6">CGMCC 4.3525</strain>
    </source>
</reference>
<dbReference type="STRING" id="402600.SAMN05216188_11765"/>
<dbReference type="SMART" id="SM00825">
    <property type="entry name" value="PKS_KS"/>
    <property type="match status" value="1"/>
</dbReference>
<dbReference type="InterPro" id="IPR016039">
    <property type="entry name" value="Thiolase-like"/>
</dbReference>
<name>A0A1H9SZ95_9PSEU</name>
<dbReference type="InterPro" id="IPR014030">
    <property type="entry name" value="Ketoacyl_synth_N"/>
</dbReference>
<evidence type="ECO:0000313" key="6">
    <source>
        <dbReference type="Proteomes" id="UP000199352"/>
    </source>
</evidence>
<sequence length="377" mass="37336">MTTRSSAPPVVTGMAWTTPLGTGLDDVWAVLLAGGCGVRPVPSRHALRTTAAAMVAAPPAPDPPAERQITLTASTLESAFAHAGLTVGDPRVMVVLGSSYAGNLDGAEGTVDSWATSAVERLGHPNPPVTVATACSAGSDALLIGAELIRAGICDMCVCGGADVVTPAKRLGHSALGTMSTGELRAFDQHRDGMVLGEGAAFVVLESESSAAARSATVHARLAGAGSANDASGLTSPDESGDSIVLAVDRALRGSGLTPADIAVVSAHGSGTSMNDTTEATALSRIFTGLPPGPLVFGTKGALGHSLGATGAIEAITVILALREGVVPPVLGLAEPIAVLVPEVAAGAARPFRGAAGVSLTLGFGGFNTCLVFTGTP</sequence>
<dbReference type="Pfam" id="PF00109">
    <property type="entry name" value="ketoacyl-synt"/>
    <property type="match status" value="1"/>
</dbReference>
<dbReference type="SUPFAM" id="SSF53901">
    <property type="entry name" value="Thiolase-like"/>
    <property type="match status" value="2"/>
</dbReference>
<dbReference type="GO" id="GO:0006633">
    <property type="term" value="P:fatty acid biosynthetic process"/>
    <property type="evidence" value="ECO:0007669"/>
    <property type="project" value="TreeGrafter"/>
</dbReference>
<evidence type="ECO:0000259" key="4">
    <source>
        <dbReference type="PROSITE" id="PS52004"/>
    </source>
</evidence>
<feature type="domain" description="Ketosynthase family 3 (KS3)" evidence="4">
    <location>
        <begin position="6"/>
        <end position="375"/>
    </location>
</feature>
<evidence type="ECO:0000256" key="2">
    <source>
        <dbReference type="ARBA" id="ARBA00022679"/>
    </source>
</evidence>
<dbReference type="PROSITE" id="PS52004">
    <property type="entry name" value="KS3_2"/>
    <property type="match status" value="1"/>
</dbReference>
<dbReference type="Pfam" id="PF02801">
    <property type="entry name" value="Ketoacyl-synt_C"/>
    <property type="match status" value="1"/>
</dbReference>
<dbReference type="PANTHER" id="PTHR11712">
    <property type="entry name" value="POLYKETIDE SYNTHASE-RELATED"/>
    <property type="match status" value="1"/>
</dbReference>
<proteinExistence type="inferred from homology"/>
<dbReference type="Proteomes" id="UP000199352">
    <property type="component" value="Unassembled WGS sequence"/>
</dbReference>
<keyword evidence="6" id="KW-1185">Reference proteome</keyword>